<keyword evidence="2" id="KW-0472">Membrane</keyword>
<keyword evidence="2" id="KW-1133">Transmembrane helix</keyword>
<feature type="transmembrane region" description="Helical" evidence="2">
    <location>
        <begin position="79"/>
        <end position="100"/>
    </location>
</feature>
<dbReference type="RefSeq" id="WP_267621788.1">
    <property type="nucleotide sequence ID" value="NZ_JAODIW010000006.1"/>
</dbReference>
<proteinExistence type="predicted"/>
<evidence type="ECO:0000313" key="4">
    <source>
        <dbReference type="Proteomes" id="UP001595921"/>
    </source>
</evidence>
<organism evidence="3 4">
    <name type="scientific">Halobium salinum</name>
    <dbReference type="NCBI Taxonomy" id="1364940"/>
    <lineage>
        <taxon>Archaea</taxon>
        <taxon>Methanobacteriati</taxon>
        <taxon>Methanobacteriota</taxon>
        <taxon>Stenosarchaea group</taxon>
        <taxon>Halobacteria</taxon>
        <taxon>Halobacteriales</taxon>
        <taxon>Haloferacaceae</taxon>
        <taxon>Halobium</taxon>
    </lineage>
</organism>
<comment type="caution">
    <text evidence="3">The sequence shown here is derived from an EMBL/GenBank/DDBJ whole genome shotgun (WGS) entry which is preliminary data.</text>
</comment>
<name>A0ABD5PFJ0_9EURY</name>
<dbReference type="EMBL" id="JBHSDS010000008">
    <property type="protein sequence ID" value="MFC4359410.1"/>
    <property type="molecule type" value="Genomic_DNA"/>
</dbReference>
<evidence type="ECO:0000256" key="1">
    <source>
        <dbReference type="SAM" id="MobiDB-lite"/>
    </source>
</evidence>
<accession>A0ABD5PFJ0</accession>
<sequence>MTMDTDGEPDGGRVGDGSVEGPSLRREARATLDAQLDALAALDRKALRLLQFTAAVVSAVAAVLSLASGPATVRAANAYVATGVGALLLAALTATTAYAATPRVVGLDADGLERALALSGAERTEALVRGYAEWIRYNAAANRRAGFAVTVASLLVAGATVALGLGVVRAFGGPLPVVVPVLAAVAFVVSAALAGVHRQARRVVAADGPTERPEVPAGRISPQSMDTDSRPLSGQRVGPADGRDGE</sequence>
<feature type="transmembrane region" description="Helical" evidence="2">
    <location>
        <begin position="49"/>
        <end position="67"/>
    </location>
</feature>
<protein>
    <submittedName>
        <fullName evidence="3">Uncharacterized protein</fullName>
    </submittedName>
</protein>
<feature type="region of interest" description="Disordered" evidence="1">
    <location>
        <begin position="203"/>
        <end position="246"/>
    </location>
</feature>
<keyword evidence="4" id="KW-1185">Reference proteome</keyword>
<feature type="transmembrane region" description="Helical" evidence="2">
    <location>
        <begin position="145"/>
        <end position="171"/>
    </location>
</feature>
<reference evidence="3 4" key="1">
    <citation type="journal article" date="2019" name="Int. J. Syst. Evol. Microbiol.">
        <title>The Global Catalogue of Microorganisms (GCM) 10K type strain sequencing project: providing services to taxonomists for standard genome sequencing and annotation.</title>
        <authorList>
            <consortium name="The Broad Institute Genomics Platform"/>
            <consortium name="The Broad Institute Genome Sequencing Center for Infectious Disease"/>
            <person name="Wu L."/>
            <person name="Ma J."/>
        </authorList>
    </citation>
    <scope>NUCLEOTIDE SEQUENCE [LARGE SCALE GENOMIC DNA]</scope>
    <source>
        <strain evidence="3 4">CGMCC 1.12553</strain>
    </source>
</reference>
<evidence type="ECO:0000313" key="3">
    <source>
        <dbReference type="EMBL" id="MFC4359410.1"/>
    </source>
</evidence>
<keyword evidence="2" id="KW-0812">Transmembrane</keyword>
<feature type="transmembrane region" description="Helical" evidence="2">
    <location>
        <begin position="177"/>
        <end position="196"/>
    </location>
</feature>
<feature type="compositionally biased region" description="Polar residues" evidence="1">
    <location>
        <begin position="221"/>
        <end position="232"/>
    </location>
</feature>
<gene>
    <name evidence="3" type="ORF">ACFO0N_15820</name>
</gene>
<dbReference type="Proteomes" id="UP001595921">
    <property type="component" value="Unassembled WGS sequence"/>
</dbReference>
<feature type="region of interest" description="Disordered" evidence="1">
    <location>
        <begin position="1"/>
        <end position="23"/>
    </location>
</feature>
<dbReference type="AlphaFoldDB" id="A0ABD5PFJ0"/>
<evidence type="ECO:0000256" key="2">
    <source>
        <dbReference type="SAM" id="Phobius"/>
    </source>
</evidence>